<protein>
    <submittedName>
        <fullName evidence="1">Uncharacterized protein</fullName>
    </submittedName>
</protein>
<dbReference type="EMBL" id="JQBX01000009">
    <property type="protein sequence ID" value="KRN93891.1"/>
    <property type="molecule type" value="Genomic_DNA"/>
</dbReference>
<dbReference type="AlphaFoldDB" id="A0A0R2KWF5"/>
<evidence type="ECO:0000313" key="4">
    <source>
        <dbReference type="Proteomes" id="UP000305541"/>
    </source>
</evidence>
<gene>
    <name evidence="2" type="ORF">FEZ51_00550</name>
    <name evidence="1" type="ORF">IV81_GL001749</name>
</gene>
<dbReference type="STRING" id="331679.IV81_GL001749"/>
<evidence type="ECO:0000313" key="2">
    <source>
        <dbReference type="EMBL" id="TLQ05704.1"/>
    </source>
</evidence>
<evidence type="ECO:0000313" key="3">
    <source>
        <dbReference type="Proteomes" id="UP000051859"/>
    </source>
</evidence>
<comment type="caution">
    <text evidence="1">The sequence shown here is derived from an EMBL/GenBank/DDBJ whole genome shotgun (WGS) entry which is preliminary data.</text>
</comment>
<dbReference type="OrthoDB" id="2148857at2"/>
<proteinExistence type="predicted"/>
<name>A0A0R2KWF5_9LACO</name>
<keyword evidence="3" id="KW-1185">Reference proteome</keyword>
<dbReference type="Proteomes" id="UP000051859">
    <property type="component" value="Unassembled WGS sequence"/>
</dbReference>
<evidence type="ECO:0000313" key="1">
    <source>
        <dbReference type="EMBL" id="KRN93891.1"/>
    </source>
</evidence>
<accession>A0A0R2KWF5</accession>
<reference evidence="2 4" key="2">
    <citation type="submission" date="2019-05" db="EMBL/GenBank/DDBJ databases">
        <title>The metagenome of a microbial culture collection derived from dairy environment covers the genomic content of the human microbiome.</title>
        <authorList>
            <person name="Roder T."/>
            <person name="Wuthrich D."/>
            <person name="Sattari Z."/>
            <person name="Von Ah U."/>
            <person name="Bar C."/>
            <person name="Ronchi F."/>
            <person name="Macpherson A.J."/>
            <person name="Ganal-Vonarburg S.C."/>
            <person name="Bruggmann R."/>
            <person name="Vergeres G."/>
        </authorList>
    </citation>
    <scope>NUCLEOTIDE SEQUENCE [LARGE SCALE GENOMIC DNA]</scope>
    <source>
        <strain evidence="2 4">FAM 18815</strain>
    </source>
</reference>
<dbReference type="RefSeq" id="WP_057802754.1">
    <property type="nucleotide sequence ID" value="NZ_JQBX01000009.1"/>
</dbReference>
<sequence length="156" mass="17523">MKVLANEVIQTLKDASFITEDFKIGKATLKKADGSGVRPAFEFLKDAIQENAIAEAVINVNKSVVIKLQSNIINLPLAYPAPVEKLTEAEREYDINVYAVIEAEDINPSHLRIDEIGTADDLIEGNPDLQLNFRDWLLEQFDRLDNKGKEEPKVEE</sequence>
<dbReference type="Proteomes" id="UP000305541">
    <property type="component" value="Unassembled WGS sequence"/>
</dbReference>
<reference evidence="1 3" key="1">
    <citation type="journal article" date="2015" name="Genome Announc.">
        <title>Expanding the biotechnology potential of lactobacilli through comparative genomics of 213 strains and associated genera.</title>
        <authorList>
            <person name="Sun Z."/>
            <person name="Harris H.M."/>
            <person name="McCann A."/>
            <person name="Guo C."/>
            <person name="Argimon S."/>
            <person name="Zhang W."/>
            <person name="Yang X."/>
            <person name="Jeffery I.B."/>
            <person name="Cooney J.C."/>
            <person name="Kagawa T.F."/>
            <person name="Liu W."/>
            <person name="Song Y."/>
            <person name="Salvetti E."/>
            <person name="Wrobel A."/>
            <person name="Rasinkangas P."/>
            <person name="Parkhill J."/>
            <person name="Rea M.C."/>
            <person name="O'Sullivan O."/>
            <person name="Ritari J."/>
            <person name="Douillard F.P."/>
            <person name="Paul Ross R."/>
            <person name="Yang R."/>
            <person name="Briner A.E."/>
            <person name="Felis G.E."/>
            <person name="de Vos W.M."/>
            <person name="Barrangou R."/>
            <person name="Klaenhammer T.R."/>
            <person name="Caufield P.W."/>
            <person name="Cui Y."/>
            <person name="Zhang H."/>
            <person name="O'Toole P.W."/>
        </authorList>
    </citation>
    <scope>NUCLEOTIDE SEQUENCE [LARGE SCALE GENOMIC DNA]</scope>
    <source>
        <strain evidence="1 3">DSM 18001</strain>
    </source>
</reference>
<dbReference type="PATRIC" id="fig|331679.3.peg.1785"/>
<organism evidence="1 3">
    <name type="scientific">Pediococcus stilesii</name>
    <dbReference type="NCBI Taxonomy" id="331679"/>
    <lineage>
        <taxon>Bacteria</taxon>
        <taxon>Bacillati</taxon>
        <taxon>Bacillota</taxon>
        <taxon>Bacilli</taxon>
        <taxon>Lactobacillales</taxon>
        <taxon>Lactobacillaceae</taxon>
        <taxon>Pediococcus</taxon>
    </lineage>
</organism>
<dbReference type="EMBL" id="VBTH01000001">
    <property type="protein sequence ID" value="TLQ05704.1"/>
    <property type="molecule type" value="Genomic_DNA"/>
</dbReference>